<keyword evidence="9 16" id="KW-0675">Receptor</keyword>
<evidence type="ECO:0000256" key="11">
    <source>
        <dbReference type="ARBA" id="ARBA00023286"/>
    </source>
</evidence>
<evidence type="ECO:0000256" key="4">
    <source>
        <dbReference type="ARBA" id="ARBA00022692"/>
    </source>
</evidence>
<evidence type="ECO:0000256" key="7">
    <source>
        <dbReference type="ARBA" id="ARBA00023065"/>
    </source>
</evidence>
<feature type="signal peptide" evidence="14">
    <location>
        <begin position="1"/>
        <end position="31"/>
    </location>
</feature>
<evidence type="ECO:0000256" key="2">
    <source>
        <dbReference type="ARBA" id="ARBA00008685"/>
    </source>
</evidence>
<evidence type="ECO:0000256" key="10">
    <source>
        <dbReference type="ARBA" id="ARBA00023180"/>
    </source>
</evidence>
<keyword evidence="11" id="KW-1071">Ligand-gated ion channel</keyword>
<dbReference type="GO" id="GO:0016020">
    <property type="term" value="C:membrane"/>
    <property type="evidence" value="ECO:0007669"/>
    <property type="project" value="UniProtKB-SubCell"/>
</dbReference>
<evidence type="ECO:0000313" key="16">
    <source>
        <dbReference type="EMBL" id="KAB1221985.1"/>
    </source>
</evidence>
<dbReference type="GO" id="GO:0015276">
    <property type="term" value="F:ligand-gated monoatomic ion channel activity"/>
    <property type="evidence" value="ECO:0007669"/>
    <property type="project" value="InterPro"/>
</dbReference>
<keyword evidence="8 13" id="KW-0472">Membrane</keyword>
<comment type="caution">
    <text evidence="16">The sequence shown here is derived from an EMBL/GenBank/DDBJ whole genome shotgun (WGS) entry which is preliminary data.</text>
</comment>
<dbReference type="InterPro" id="IPR019594">
    <property type="entry name" value="Glu/Gly-bd"/>
</dbReference>
<keyword evidence="3" id="KW-0813">Transport</keyword>
<evidence type="ECO:0000256" key="14">
    <source>
        <dbReference type="SAM" id="SignalP"/>
    </source>
</evidence>
<dbReference type="SUPFAM" id="SSF53822">
    <property type="entry name" value="Periplasmic binding protein-like I"/>
    <property type="match status" value="1"/>
</dbReference>
<keyword evidence="10" id="KW-0325">Glycoprotein</keyword>
<protein>
    <submittedName>
        <fullName evidence="16">Glutamate receptor 2.7</fullName>
    </submittedName>
</protein>
<evidence type="ECO:0000256" key="5">
    <source>
        <dbReference type="ARBA" id="ARBA00022729"/>
    </source>
</evidence>
<dbReference type="AlphaFoldDB" id="A0A6A1W9V1"/>
<dbReference type="InterPro" id="IPR001828">
    <property type="entry name" value="ANF_lig-bd_rcpt"/>
</dbReference>
<organism evidence="16 17">
    <name type="scientific">Morella rubra</name>
    <name type="common">Chinese bayberry</name>
    <dbReference type="NCBI Taxonomy" id="262757"/>
    <lineage>
        <taxon>Eukaryota</taxon>
        <taxon>Viridiplantae</taxon>
        <taxon>Streptophyta</taxon>
        <taxon>Embryophyta</taxon>
        <taxon>Tracheophyta</taxon>
        <taxon>Spermatophyta</taxon>
        <taxon>Magnoliopsida</taxon>
        <taxon>eudicotyledons</taxon>
        <taxon>Gunneridae</taxon>
        <taxon>Pentapetalae</taxon>
        <taxon>rosids</taxon>
        <taxon>fabids</taxon>
        <taxon>Fagales</taxon>
        <taxon>Myricaceae</taxon>
        <taxon>Morella</taxon>
    </lineage>
</organism>
<evidence type="ECO:0000313" key="17">
    <source>
        <dbReference type="Proteomes" id="UP000516437"/>
    </source>
</evidence>
<name>A0A6A1W9V1_9ROSI</name>
<proteinExistence type="inferred from homology"/>
<keyword evidence="4 13" id="KW-0812">Transmembrane</keyword>
<dbReference type="SMART" id="SM00079">
    <property type="entry name" value="PBPe"/>
    <property type="match status" value="1"/>
</dbReference>
<feature type="chain" id="PRO_5025362379" evidence="14">
    <location>
        <begin position="32"/>
        <end position="617"/>
    </location>
</feature>
<keyword evidence="12" id="KW-0407">Ion channel</keyword>
<dbReference type="FunFam" id="3.40.50.2300:FF:000188">
    <property type="entry name" value="Glutamate receptor"/>
    <property type="match status" value="1"/>
</dbReference>
<evidence type="ECO:0000256" key="12">
    <source>
        <dbReference type="ARBA" id="ARBA00023303"/>
    </source>
</evidence>
<dbReference type="Gene3D" id="1.10.287.70">
    <property type="match status" value="1"/>
</dbReference>
<dbReference type="InterPro" id="IPR015683">
    <property type="entry name" value="Ionotropic_Glu_rcpt"/>
</dbReference>
<reference evidence="16 17" key="1">
    <citation type="journal article" date="2019" name="Plant Biotechnol. J.">
        <title>The red bayberry genome and genetic basis of sex determination.</title>
        <authorList>
            <person name="Jia H.M."/>
            <person name="Jia H.J."/>
            <person name="Cai Q.L."/>
            <person name="Wang Y."/>
            <person name="Zhao H.B."/>
            <person name="Yang W.F."/>
            <person name="Wang G.Y."/>
            <person name="Li Y.H."/>
            <person name="Zhan D.L."/>
            <person name="Shen Y.T."/>
            <person name="Niu Q.F."/>
            <person name="Chang L."/>
            <person name="Qiu J."/>
            <person name="Zhao L."/>
            <person name="Xie H.B."/>
            <person name="Fu W.Y."/>
            <person name="Jin J."/>
            <person name="Li X.W."/>
            <person name="Jiao Y."/>
            <person name="Zhou C.C."/>
            <person name="Tu T."/>
            <person name="Chai C.Y."/>
            <person name="Gao J.L."/>
            <person name="Fan L.J."/>
            <person name="van de Weg E."/>
            <person name="Wang J.Y."/>
            <person name="Gao Z.S."/>
        </authorList>
    </citation>
    <scope>NUCLEOTIDE SEQUENCE [LARGE SCALE GENOMIC DNA]</scope>
    <source>
        <tissue evidence="16">Leaves</tissue>
    </source>
</reference>
<keyword evidence="17" id="KW-1185">Reference proteome</keyword>
<evidence type="ECO:0000256" key="9">
    <source>
        <dbReference type="ARBA" id="ARBA00023170"/>
    </source>
</evidence>
<dbReference type="InterPro" id="IPR044440">
    <property type="entry name" value="GABAb_receptor_plant_PBP1"/>
</dbReference>
<keyword evidence="6 13" id="KW-1133">Transmembrane helix</keyword>
<dbReference type="Pfam" id="PF10613">
    <property type="entry name" value="Lig_chan-Glu_bd"/>
    <property type="match status" value="1"/>
</dbReference>
<evidence type="ECO:0000256" key="6">
    <source>
        <dbReference type="ARBA" id="ARBA00022989"/>
    </source>
</evidence>
<sequence>MAYPLMRISKIPRLFPLLISFLFIFSHGAEAAIAKKIMNIGAIIDVDSRMGKEEKTAMEIAVWNFNSNSKTHKLSLHVRHPARVTSVAEELITEKNVKVLVGMHPWQEAVLVADVGNQAQVPVISFAAPAINPPLMSLRWPFLIQMARNGSEQIKCIADIVHSYNWQRVVAIYEDEPYGGDSGKLALLSEALKNIGSEIEYRLILPPFSSMSDPEKVVQEELIKLLKIQCRVFIVLQSSLEMATYLFTEANQMGLVARDSSWIVADSVANLLDSADNSVISSMEGALGIITYNSEPSNSEYRDFYAQFRRRFRAEHPEEDNRNPGVYALRAYDSIGIVVQAIERKPSNSSSPKTLLENMLSSNFSGLSGKIQFEAGQISHTSLLRIVNVVGKSYKEINFWTPEFGFVENHEHEEQWKWEKPNENRYDGFCIQIFYKVLELLDYDLPYEFDPYNGTYPDLVRCVYNKTYDAVIGDITILADRFQYVEFTLPYIESGLAMIIPTKPETSALMFTEPFTLEMWVVTGAILIYTTLIVWQLERQSNPEFSGPWKNQISTTLWFTFSSLFFAHREKVYNNLTRLVIVVWLFVVLILTSSYTASLSSMLTVQQLQPNVTDIGG</sequence>
<dbReference type="CDD" id="cd19990">
    <property type="entry name" value="PBP1_GABAb_receptor_plant"/>
    <property type="match status" value="1"/>
</dbReference>
<evidence type="ECO:0000256" key="1">
    <source>
        <dbReference type="ARBA" id="ARBA00004141"/>
    </source>
</evidence>
<evidence type="ECO:0000256" key="8">
    <source>
        <dbReference type="ARBA" id="ARBA00023136"/>
    </source>
</evidence>
<dbReference type="Proteomes" id="UP000516437">
    <property type="component" value="Chromosome 2"/>
</dbReference>
<feature type="transmembrane region" description="Helical" evidence="13">
    <location>
        <begin position="579"/>
        <end position="597"/>
    </location>
</feature>
<dbReference type="PANTHER" id="PTHR18966">
    <property type="entry name" value="IONOTROPIC GLUTAMATE RECEPTOR"/>
    <property type="match status" value="1"/>
</dbReference>
<evidence type="ECO:0000256" key="13">
    <source>
        <dbReference type="SAM" id="Phobius"/>
    </source>
</evidence>
<feature type="transmembrane region" description="Helical" evidence="13">
    <location>
        <begin position="519"/>
        <end position="537"/>
    </location>
</feature>
<dbReference type="Gene3D" id="3.40.50.2300">
    <property type="match status" value="2"/>
</dbReference>
<accession>A0A6A1W9V1</accession>
<dbReference type="SUPFAM" id="SSF53850">
    <property type="entry name" value="Periplasmic binding protein-like II"/>
    <property type="match status" value="1"/>
</dbReference>
<evidence type="ECO:0000259" key="15">
    <source>
        <dbReference type="SMART" id="SM00079"/>
    </source>
</evidence>
<feature type="domain" description="Ionotropic glutamate receptor C-terminal" evidence="15">
    <location>
        <begin position="396"/>
        <end position="610"/>
    </location>
</feature>
<comment type="similarity">
    <text evidence="2">Belongs to the glutamate-gated ion channel (TC 1.A.10.1) family.</text>
</comment>
<keyword evidence="5 14" id="KW-0732">Signal</keyword>
<keyword evidence="7" id="KW-0406">Ion transport</keyword>
<dbReference type="OrthoDB" id="5984008at2759"/>
<dbReference type="Gene3D" id="3.40.190.10">
    <property type="entry name" value="Periplasmic binding protein-like II"/>
    <property type="match status" value="1"/>
</dbReference>
<dbReference type="Pfam" id="PF00060">
    <property type="entry name" value="Lig_chan"/>
    <property type="match status" value="1"/>
</dbReference>
<dbReference type="FunFam" id="1.10.287.70:FF:000037">
    <property type="entry name" value="Glutamate receptor"/>
    <property type="match status" value="1"/>
</dbReference>
<comment type="subcellular location">
    <subcellularLocation>
        <location evidence="1">Membrane</location>
        <topology evidence="1">Multi-pass membrane protein</topology>
    </subcellularLocation>
</comment>
<dbReference type="Pfam" id="PF01094">
    <property type="entry name" value="ANF_receptor"/>
    <property type="match status" value="1"/>
</dbReference>
<evidence type="ECO:0000256" key="3">
    <source>
        <dbReference type="ARBA" id="ARBA00022448"/>
    </source>
</evidence>
<dbReference type="InterPro" id="IPR001320">
    <property type="entry name" value="Iontro_rcpt_C"/>
</dbReference>
<dbReference type="EMBL" id="RXIC02000020">
    <property type="protein sequence ID" value="KAB1221985.1"/>
    <property type="molecule type" value="Genomic_DNA"/>
</dbReference>
<gene>
    <name evidence="16" type="ORF">CJ030_MR2G018477</name>
</gene>
<dbReference type="InterPro" id="IPR028082">
    <property type="entry name" value="Peripla_BP_I"/>
</dbReference>